<keyword evidence="5 10" id="KW-0997">Cell inner membrane</keyword>
<dbReference type="PIRSF" id="PIRSF006291">
    <property type="entry name" value="GspM"/>
    <property type="match status" value="1"/>
</dbReference>
<dbReference type="Pfam" id="PF04612">
    <property type="entry name" value="T2SSM"/>
    <property type="match status" value="1"/>
</dbReference>
<evidence type="ECO:0000256" key="5">
    <source>
        <dbReference type="ARBA" id="ARBA00022519"/>
    </source>
</evidence>
<dbReference type="Gene3D" id="3.30.1360.100">
    <property type="entry name" value="General secretion pathway protein M, EpsM"/>
    <property type="match status" value="1"/>
</dbReference>
<dbReference type="InterPro" id="IPR023229">
    <property type="entry name" value="T2SS_M_periplasmic_sf"/>
</dbReference>
<comment type="caution">
    <text evidence="12">The sequence shown here is derived from an EMBL/GenBank/DDBJ whole genome shotgun (WGS) entry which is preliminary data.</text>
</comment>
<comment type="subcellular location">
    <subcellularLocation>
        <location evidence="1">Cell inner membrane</location>
        <topology evidence="1">Single-pass membrane protein</topology>
    </subcellularLocation>
</comment>
<organism evidence="12 13">
    <name type="scientific">Candidatus Marithioploca araucensis</name>
    <dbReference type="NCBI Taxonomy" id="70273"/>
    <lineage>
        <taxon>Bacteria</taxon>
        <taxon>Pseudomonadati</taxon>
        <taxon>Pseudomonadota</taxon>
        <taxon>Gammaproteobacteria</taxon>
        <taxon>Thiotrichales</taxon>
        <taxon>Thiotrichaceae</taxon>
        <taxon>Candidatus Marithioploca</taxon>
    </lineage>
</organism>
<evidence type="ECO:0000256" key="11">
    <source>
        <dbReference type="SAM" id="Phobius"/>
    </source>
</evidence>
<evidence type="ECO:0000313" key="13">
    <source>
        <dbReference type="Proteomes" id="UP001171945"/>
    </source>
</evidence>
<evidence type="ECO:0000256" key="7">
    <source>
        <dbReference type="ARBA" id="ARBA00022927"/>
    </source>
</evidence>
<comment type="similarity">
    <text evidence="2 10">Belongs to the GSP M family.</text>
</comment>
<proteinExistence type="inferred from homology"/>
<evidence type="ECO:0000313" key="12">
    <source>
        <dbReference type="EMBL" id="MDM8563821.1"/>
    </source>
</evidence>
<dbReference type="SUPFAM" id="SSF103054">
    <property type="entry name" value="General secretion pathway protein M, EpsM"/>
    <property type="match status" value="1"/>
</dbReference>
<accession>A0ABT7VW92</accession>
<evidence type="ECO:0000256" key="9">
    <source>
        <dbReference type="ARBA" id="ARBA00023136"/>
    </source>
</evidence>
<keyword evidence="7 10" id="KW-0653">Protein transport</keyword>
<evidence type="ECO:0000256" key="1">
    <source>
        <dbReference type="ARBA" id="ARBA00004377"/>
    </source>
</evidence>
<evidence type="ECO:0000256" key="4">
    <source>
        <dbReference type="ARBA" id="ARBA00022475"/>
    </source>
</evidence>
<sequence length="160" mass="18567">MTFWLNQLAPRERRVLIIGAVTLVIMMGYFMLWEPLVTARAQLENVVAAQKTTLRWMTDAAAEVKQLRFNTSPTKTHKQSLLNLIDKSIRTGRLAKTNKRIEPKGKQEVQVRFKAVSFTALMRWLGQLYNQHQVEMSQIRIERQQAPDQVKVNLTLKYNG</sequence>
<evidence type="ECO:0000256" key="2">
    <source>
        <dbReference type="ARBA" id="ARBA00010637"/>
    </source>
</evidence>
<gene>
    <name evidence="12" type="ORF">QUF54_10755</name>
</gene>
<keyword evidence="8 11" id="KW-1133">Transmembrane helix</keyword>
<evidence type="ECO:0000256" key="8">
    <source>
        <dbReference type="ARBA" id="ARBA00022989"/>
    </source>
</evidence>
<evidence type="ECO:0000256" key="3">
    <source>
        <dbReference type="ARBA" id="ARBA00022448"/>
    </source>
</evidence>
<dbReference type="Proteomes" id="UP001171945">
    <property type="component" value="Unassembled WGS sequence"/>
</dbReference>
<reference evidence="12" key="1">
    <citation type="submission" date="2023-06" db="EMBL/GenBank/DDBJ databases">
        <title>Uncultivated large filamentous bacteria from sulfidic sediments reveal new species and different genomic features in energy metabolism and defense.</title>
        <authorList>
            <person name="Fonseca A."/>
        </authorList>
    </citation>
    <scope>NUCLEOTIDE SEQUENCE</scope>
    <source>
        <strain evidence="12">HSG4</strain>
    </source>
</reference>
<evidence type="ECO:0000256" key="10">
    <source>
        <dbReference type="PIRNR" id="PIRNR006291"/>
    </source>
</evidence>
<feature type="transmembrane region" description="Helical" evidence="11">
    <location>
        <begin position="15"/>
        <end position="33"/>
    </location>
</feature>
<keyword evidence="4 10" id="KW-1003">Cell membrane</keyword>
<keyword evidence="6 11" id="KW-0812">Transmembrane</keyword>
<dbReference type="EMBL" id="JAUCGM010000898">
    <property type="protein sequence ID" value="MDM8563821.1"/>
    <property type="molecule type" value="Genomic_DNA"/>
</dbReference>
<dbReference type="InterPro" id="IPR007690">
    <property type="entry name" value="T2SS_GspM"/>
</dbReference>
<protein>
    <recommendedName>
        <fullName evidence="10">Type II secretion system protein M</fullName>
        <shortName evidence="10">T2SS protein M</shortName>
    </recommendedName>
    <alternativeName>
        <fullName evidence="10">General secretion pathway protein M</fullName>
    </alternativeName>
</protein>
<comment type="function">
    <text evidence="10">Inner membrane component of the type II secretion system required for the energy-dependent secretion of extracellular factors such as proteases and toxins from the periplasm.</text>
</comment>
<keyword evidence="13" id="KW-1185">Reference proteome</keyword>
<keyword evidence="9 10" id="KW-0472">Membrane</keyword>
<evidence type="ECO:0000256" key="6">
    <source>
        <dbReference type="ARBA" id="ARBA00022692"/>
    </source>
</evidence>
<keyword evidence="3 10" id="KW-0813">Transport</keyword>
<name>A0ABT7VW92_9GAMM</name>